<keyword evidence="1" id="KW-0175">Coiled coil</keyword>
<feature type="compositionally biased region" description="Low complexity" evidence="2">
    <location>
        <begin position="610"/>
        <end position="629"/>
    </location>
</feature>
<dbReference type="InterPro" id="IPR032013">
    <property type="entry name" value="DUF4795"/>
</dbReference>
<evidence type="ECO:0000259" key="3">
    <source>
        <dbReference type="Pfam" id="PF16043"/>
    </source>
</evidence>
<dbReference type="GeneID" id="106606957"/>
<dbReference type="PANTHER" id="PTHR47080:SF2">
    <property type="entry name" value="GLUTAMINE-RICH PROTEIN 2"/>
    <property type="match status" value="1"/>
</dbReference>
<reference evidence="5" key="1">
    <citation type="submission" date="2025-08" db="UniProtKB">
        <authorList>
            <consortium name="RefSeq"/>
        </authorList>
    </citation>
    <scope>IDENTIFICATION</scope>
</reference>
<sequence>MSADISLFDLVNLSIGTPEVGAVNFNALHTLLHAILGHLKIQNVTTGWREQDTPPQEPHGTVAHLTKSSSPYHHMEDKLRQIERQMAALEKLPSGTDLLSRTASTTTPVNDLWQLMQLRSKAQASEDGVSKSMSLIQDLLKEIQDLKESRDDLKKEVKSLQNQLNQLNMSELVDRINEVEQYCHRLDNLDSATKELQDRVGRYPDPDELIQCVTWDIMQTTLVSEQQNLQKEIRHSVPVPTSVVMTTMTPFSASVNANTGAAAFTPVTVSVSQHGGALPQQSLSDGAAAFTPGTVTVSQYGGALPQQSLSDGAAAFTPVTVTASQHGGALPQQSLSDGAAAFTPVTVTASQHGGALPQQSLSDGAAAFTPVTVTASQHGGALPQQSLSDVAAACTPGTVTVSQHGGALPQQSLSDGALMVGRKPLSRVASGAERYPETVEALRDVGRLRERHNTLETRVELLEAGKADQAQLQHLRELLTDMGDRDVPDKLLDQLNHLRVLVDSLMGDRAKLGELEQLILNIGTVQGSEGGSETAKGSDSEDSSDSPNQGLLRLQILYLRNAVQKVEEEVLLLKTENTSAKAEQKTKKDRQLQDQMDNLRGMLEDMMASSSSLLSQSLQQEPQGSEQAGGQQGSTCPSCSVDVSRKVSQLFQRYENLQGLVSRFMNQQGGGRPGAESSELMNDVQGAIMQLQAECEKLHGTANHLIEEHSQKQVHIDHLYKSMEELDEKKADKELVEMEIEIKADKRALDTKVSRMQFDSMTEELNTMFQELLSKITGQEQDWHKIIDKISTEMECKLDRIELDPVKKQLEDRWKSIRKQLQAQPAPKEDDAAGIRKQLVARFHCISCDRPVDMLTPGPHLVTVPSTPGLPSHKSNRPYTIYELEQVRQHCRSLRPGTNHSHFEMASSERAMMQVQRIHTMMCRQIERVQSHLVGPERTYSQGALREIGSSRYPHILSPLQRTSQSLPKHERIPEMADYSYLAMSRSCGGSHTVTYPNRRYTRLQHISHFIQAEEETPPISSSPLRIQPEEVDILGLDGHIYKGRLKTRLVKTVDARLPTIFPKDAGMCKSKDKIMRSQFQKPGCTEPGCVTPVRPQSAKTQRSRSGSSVRDRPMSSLGCLSQATLPQSSSHADTTSELLQQDLELHVDLSQSEEEPVIIL</sequence>
<organism evidence="4 5">
    <name type="scientific">Salmo salar</name>
    <name type="common">Atlantic salmon</name>
    <dbReference type="NCBI Taxonomy" id="8030"/>
    <lineage>
        <taxon>Eukaryota</taxon>
        <taxon>Metazoa</taxon>
        <taxon>Chordata</taxon>
        <taxon>Craniata</taxon>
        <taxon>Vertebrata</taxon>
        <taxon>Euteleostomi</taxon>
        <taxon>Actinopterygii</taxon>
        <taxon>Neopterygii</taxon>
        <taxon>Teleostei</taxon>
        <taxon>Protacanthopterygii</taxon>
        <taxon>Salmoniformes</taxon>
        <taxon>Salmonidae</taxon>
        <taxon>Salmoninae</taxon>
        <taxon>Salmo</taxon>
    </lineage>
</organism>
<gene>
    <name evidence="5" type="primary">LOC106606957</name>
</gene>
<proteinExistence type="predicted"/>
<feature type="coiled-coil region" evidence="1">
    <location>
        <begin position="129"/>
        <end position="170"/>
    </location>
</feature>
<dbReference type="RefSeq" id="XP_045576231.1">
    <property type="nucleotide sequence ID" value="XM_045720275.1"/>
</dbReference>
<dbReference type="Proteomes" id="UP001652741">
    <property type="component" value="Chromosome ssa06"/>
</dbReference>
<feature type="region of interest" description="Disordered" evidence="2">
    <location>
        <begin position="49"/>
        <end position="70"/>
    </location>
</feature>
<evidence type="ECO:0000313" key="5">
    <source>
        <dbReference type="RefSeq" id="XP_045576231.1"/>
    </source>
</evidence>
<feature type="region of interest" description="Disordered" evidence="2">
    <location>
        <begin position="526"/>
        <end position="548"/>
    </location>
</feature>
<evidence type="ECO:0000256" key="1">
    <source>
        <dbReference type="SAM" id="Coils"/>
    </source>
</evidence>
<feature type="domain" description="DUF4795" evidence="3">
    <location>
        <begin position="676"/>
        <end position="879"/>
    </location>
</feature>
<dbReference type="PANTHER" id="PTHR47080">
    <property type="entry name" value="CHROMOSOME 16 OPEN READING FRAME 96"/>
    <property type="match status" value="1"/>
</dbReference>
<accession>A0ABM3EYT4</accession>
<feature type="region of interest" description="Disordered" evidence="2">
    <location>
        <begin position="610"/>
        <end position="638"/>
    </location>
</feature>
<protein>
    <submittedName>
        <fullName evidence="5">Glutamine-rich protein 2 isoform X1</fullName>
    </submittedName>
</protein>
<evidence type="ECO:0000256" key="2">
    <source>
        <dbReference type="SAM" id="MobiDB-lite"/>
    </source>
</evidence>
<name>A0ABM3EYT4_SALSA</name>
<keyword evidence="4" id="KW-1185">Reference proteome</keyword>
<evidence type="ECO:0000313" key="4">
    <source>
        <dbReference type="Proteomes" id="UP001652741"/>
    </source>
</evidence>
<dbReference type="Pfam" id="PF16043">
    <property type="entry name" value="DUF4795"/>
    <property type="match status" value="1"/>
</dbReference>
<feature type="region of interest" description="Disordered" evidence="2">
    <location>
        <begin position="1080"/>
        <end position="1116"/>
    </location>
</feature>
<feature type="compositionally biased region" description="Polar residues" evidence="2">
    <location>
        <begin position="1098"/>
        <end position="1109"/>
    </location>
</feature>